<organism evidence="2 3">
    <name type="scientific">Streptomyces pini</name>
    <dbReference type="NCBI Taxonomy" id="1520580"/>
    <lineage>
        <taxon>Bacteria</taxon>
        <taxon>Bacillati</taxon>
        <taxon>Actinomycetota</taxon>
        <taxon>Actinomycetes</taxon>
        <taxon>Kitasatosporales</taxon>
        <taxon>Streptomycetaceae</taxon>
        <taxon>Streptomyces</taxon>
    </lineage>
</organism>
<evidence type="ECO:0000256" key="1">
    <source>
        <dbReference type="SAM" id="Phobius"/>
    </source>
</evidence>
<gene>
    <name evidence="2" type="ORF">SAMN05192584_10175</name>
</gene>
<name>A0A1I3TTW3_9ACTN</name>
<keyword evidence="3" id="KW-1185">Reference proteome</keyword>
<dbReference type="EMBL" id="FOSG01000001">
    <property type="protein sequence ID" value="SFJ73923.1"/>
    <property type="molecule type" value="Genomic_DNA"/>
</dbReference>
<feature type="transmembrane region" description="Helical" evidence="1">
    <location>
        <begin position="19"/>
        <end position="37"/>
    </location>
</feature>
<evidence type="ECO:0000313" key="2">
    <source>
        <dbReference type="EMBL" id="SFJ73923.1"/>
    </source>
</evidence>
<dbReference type="RefSeq" id="WP_281253867.1">
    <property type="nucleotide sequence ID" value="NZ_FOSG01000001.1"/>
</dbReference>
<dbReference type="AlphaFoldDB" id="A0A1I3TTW3"/>
<dbReference type="Proteomes" id="UP000198928">
    <property type="component" value="Unassembled WGS sequence"/>
</dbReference>
<keyword evidence="1" id="KW-0812">Transmembrane</keyword>
<keyword evidence="1" id="KW-1133">Transmembrane helix</keyword>
<evidence type="ECO:0000313" key="3">
    <source>
        <dbReference type="Proteomes" id="UP000198928"/>
    </source>
</evidence>
<sequence>MPLHAITSGVLHVPRGYEWIVLAVFLASLAVVLYVTTGGRR</sequence>
<protein>
    <submittedName>
        <fullName evidence="2">Uncharacterized protein</fullName>
    </submittedName>
</protein>
<reference evidence="3" key="1">
    <citation type="submission" date="2016-10" db="EMBL/GenBank/DDBJ databases">
        <authorList>
            <person name="Varghese N."/>
            <person name="Submissions S."/>
        </authorList>
    </citation>
    <scope>NUCLEOTIDE SEQUENCE [LARGE SCALE GENOMIC DNA]</scope>
    <source>
        <strain evidence="3">PL19</strain>
    </source>
</reference>
<proteinExistence type="predicted"/>
<keyword evidence="1" id="KW-0472">Membrane</keyword>
<accession>A0A1I3TTW3</accession>